<dbReference type="PATRIC" id="fig|1441095.3.peg.4520"/>
<protein>
    <recommendedName>
        <fullName evidence="5">YkzH</fullName>
    </recommendedName>
</protein>
<evidence type="ECO:0000256" key="2">
    <source>
        <dbReference type="SAM" id="MobiDB-lite"/>
    </source>
</evidence>
<reference evidence="3 4" key="2">
    <citation type="journal article" date="2016" name="Int. J. Syst. Evol. Microbiol.">
        <title>Bacillus gobiensis sp. nov., isolated from a soil sample.</title>
        <authorList>
            <person name="Liu B."/>
            <person name="Liu G.H."/>
            <person name="Cetin S."/>
            <person name="Schumann P."/>
            <person name="Pan Z.Z."/>
            <person name="Chen Q.Q."/>
        </authorList>
    </citation>
    <scope>NUCLEOTIDE SEQUENCE [LARGE SCALE GENOMIC DNA]</scope>
    <source>
        <strain evidence="3 4">FJAT-4402</strain>
    </source>
</reference>
<keyword evidence="1" id="KW-0175">Coiled coil</keyword>
<evidence type="ECO:0000256" key="1">
    <source>
        <dbReference type="SAM" id="Coils"/>
    </source>
</evidence>
<name>A0A0M5JJP5_9BACI</name>
<evidence type="ECO:0000313" key="4">
    <source>
        <dbReference type="Proteomes" id="UP000067625"/>
    </source>
</evidence>
<accession>A0A0M5JJP5</accession>
<dbReference type="Proteomes" id="UP000067625">
    <property type="component" value="Chromosome"/>
</dbReference>
<organism evidence="3 4">
    <name type="scientific">Bacillus gobiensis</name>
    <dbReference type="NCBI Taxonomy" id="1441095"/>
    <lineage>
        <taxon>Bacteria</taxon>
        <taxon>Bacillati</taxon>
        <taxon>Bacillota</taxon>
        <taxon>Bacilli</taxon>
        <taxon>Bacillales</taxon>
        <taxon>Bacillaceae</taxon>
        <taxon>Bacillus</taxon>
    </lineage>
</organism>
<sequence>MYSNWNSPNSQYQTDHRQINHDQQQVMQRLANLEHRLELLLSSLEKTNETLRSIEELQNRVCTTGGGGAVIVRM</sequence>
<dbReference type="EMBL" id="CP012600">
    <property type="protein sequence ID" value="ALC83631.1"/>
    <property type="molecule type" value="Genomic_DNA"/>
</dbReference>
<keyword evidence="4" id="KW-1185">Reference proteome</keyword>
<evidence type="ECO:0008006" key="5">
    <source>
        <dbReference type="Google" id="ProtNLM"/>
    </source>
</evidence>
<proteinExistence type="predicted"/>
<feature type="coiled-coil region" evidence="1">
    <location>
        <begin position="30"/>
        <end position="57"/>
    </location>
</feature>
<feature type="region of interest" description="Disordered" evidence="2">
    <location>
        <begin position="1"/>
        <end position="21"/>
    </location>
</feature>
<feature type="compositionally biased region" description="Polar residues" evidence="2">
    <location>
        <begin position="1"/>
        <end position="13"/>
    </location>
</feature>
<reference evidence="4" key="1">
    <citation type="submission" date="2015-08" db="EMBL/GenBank/DDBJ databases">
        <title>Genome sequencing project for genomic taxonomy and phylogenomics of Bacillus-like bacteria.</title>
        <authorList>
            <person name="Liu B."/>
            <person name="Wang J."/>
            <person name="Zhu Y."/>
            <person name="Liu G."/>
            <person name="Chen Q."/>
            <person name="Chen Z."/>
            <person name="Lan J."/>
            <person name="Che J."/>
            <person name="Ge C."/>
            <person name="Shi H."/>
            <person name="Pan Z."/>
            <person name="Liu X."/>
        </authorList>
    </citation>
    <scope>NUCLEOTIDE SEQUENCE [LARGE SCALE GENOMIC DNA]</scope>
    <source>
        <strain evidence="4">FJAT-4402</strain>
    </source>
</reference>
<evidence type="ECO:0000313" key="3">
    <source>
        <dbReference type="EMBL" id="ALC83631.1"/>
    </source>
</evidence>
<dbReference type="RefSeq" id="WP_053605487.1">
    <property type="nucleotide sequence ID" value="NZ_CP012600.1"/>
</dbReference>
<gene>
    <name evidence="3" type="ORF">AM592_20440</name>
</gene>
<dbReference type="AlphaFoldDB" id="A0A0M5JJP5"/>